<comment type="caution">
    <text evidence="2">The sequence shown here is derived from an EMBL/GenBank/DDBJ whole genome shotgun (WGS) entry which is preliminary data.</text>
</comment>
<evidence type="ECO:0000313" key="3">
    <source>
        <dbReference type="Proteomes" id="UP001526426"/>
    </source>
</evidence>
<proteinExistence type="predicted"/>
<dbReference type="Pfam" id="PF12323">
    <property type="entry name" value="HTH_OrfB_IS605"/>
    <property type="match status" value="1"/>
</dbReference>
<reference evidence="2 3" key="1">
    <citation type="submission" date="2021-08" db="EMBL/GenBank/DDBJ databases">
        <title>Draft genome sequence of Spirulina subsalsa with high tolerance to salinity and hype-accumulation of phycocyanin.</title>
        <authorList>
            <person name="Pei H."/>
            <person name="Jiang L."/>
        </authorList>
    </citation>
    <scope>NUCLEOTIDE SEQUENCE [LARGE SCALE GENOMIC DNA]</scope>
    <source>
        <strain evidence="2 3">FACHB-351</strain>
    </source>
</reference>
<organism evidence="2 3">
    <name type="scientific">Spirulina subsalsa FACHB-351</name>
    <dbReference type="NCBI Taxonomy" id="234711"/>
    <lineage>
        <taxon>Bacteria</taxon>
        <taxon>Bacillati</taxon>
        <taxon>Cyanobacteriota</taxon>
        <taxon>Cyanophyceae</taxon>
        <taxon>Spirulinales</taxon>
        <taxon>Spirulinaceae</taxon>
        <taxon>Spirulina</taxon>
    </lineage>
</organism>
<gene>
    <name evidence="2" type="ORF">K4A83_01340</name>
</gene>
<accession>A0ABT3L0A9</accession>
<dbReference type="InterPro" id="IPR021027">
    <property type="entry name" value="Transposase_put_HTH"/>
</dbReference>
<dbReference type="EMBL" id="JAIHOM010000004">
    <property type="protein sequence ID" value="MCW6034920.1"/>
    <property type="molecule type" value="Genomic_DNA"/>
</dbReference>
<dbReference type="Proteomes" id="UP001526426">
    <property type="component" value="Unassembled WGS sequence"/>
</dbReference>
<evidence type="ECO:0000259" key="1">
    <source>
        <dbReference type="Pfam" id="PF12323"/>
    </source>
</evidence>
<keyword evidence="3" id="KW-1185">Reference proteome</keyword>
<protein>
    <submittedName>
        <fullName evidence="2">Helix-turn-helix domain-containing protein</fullName>
    </submittedName>
</protein>
<name>A0ABT3L0A9_9CYAN</name>
<sequence length="42" mass="5010">MMKARYQYKIYPTTQQQQGLAQLFGCVRVAFKEDEPKICSFY</sequence>
<evidence type="ECO:0000313" key="2">
    <source>
        <dbReference type="EMBL" id="MCW6034920.1"/>
    </source>
</evidence>
<feature type="domain" description="Transposase putative helix-turn-helix" evidence="1">
    <location>
        <begin position="2"/>
        <end position="31"/>
    </location>
</feature>